<feature type="domain" description="Carboxymuconolactone decarboxylase-like" evidence="1">
    <location>
        <begin position="163"/>
        <end position="246"/>
    </location>
</feature>
<dbReference type="Proteomes" id="UP000183994">
    <property type="component" value="Unassembled WGS sequence"/>
</dbReference>
<dbReference type="InterPro" id="IPR052512">
    <property type="entry name" value="4CMD/NDH-1_regulator"/>
</dbReference>
<dbReference type="AlphaFoldDB" id="A0A1M6KRM3"/>
<reference evidence="3" key="1">
    <citation type="submission" date="2016-11" db="EMBL/GenBank/DDBJ databases">
        <authorList>
            <person name="Varghese N."/>
            <person name="Submissions S."/>
        </authorList>
    </citation>
    <scope>NUCLEOTIDE SEQUENCE [LARGE SCALE GENOMIC DNA]</scope>
    <source>
        <strain evidence="3">DSM 16219</strain>
    </source>
</reference>
<dbReference type="SUPFAM" id="SSF69118">
    <property type="entry name" value="AhpD-like"/>
    <property type="match status" value="1"/>
</dbReference>
<evidence type="ECO:0000313" key="2">
    <source>
        <dbReference type="EMBL" id="SHJ61587.1"/>
    </source>
</evidence>
<dbReference type="Gene3D" id="1.20.1290.10">
    <property type="entry name" value="AhpD-like"/>
    <property type="match status" value="1"/>
</dbReference>
<gene>
    <name evidence="2" type="ORF">SAMN02745216_01977</name>
</gene>
<keyword evidence="3" id="KW-1185">Reference proteome</keyword>
<organism evidence="2 3">
    <name type="scientific">Desulfatibacillum alkenivorans DSM 16219</name>
    <dbReference type="NCBI Taxonomy" id="1121393"/>
    <lineage>
        <taxon>Bacteria</taxon>
        <taxon>Pseudomonadati</taxon>
        <taxon>Thermodesulfobacteriota</taxon>
        <taxon>Desulfobacteria</taxon>
        <taxon>Desulfobacterales</taxon>
        <taxon>Desulfatibacillaceae</taxon>
        <taxon>Desulfatibacillum</taxon>
    </lineage>
</organism>
<protein>
    <submittedName>
        <fullName evidence="2">4-carboxymuconolactone decarboxylase</fullName>
    </submittedName>
</protein>
<evidence type="ECO:0000313" key="3">
    <source>
        <dbReference type="Proteomes" id="UP000183994"/>
    </source>
</evidence>
<dbReference type="Pfam" id="PF02627">
    <property type="entry name" value="CMD"/>
    <property type="match status" value="2"/>
</dbReference>
<dbReference type="EMBL" id="FQZU01000009">
    <property type="protein sequence ID" value="SHJ61587.1"/>
    <property type="molecule type" value="Genomic_DNA"/>
</dbReference>
<sequence length="252" mass="28262">MGISEKAKKNYQDLFPGRKSALHDTDPELMEIFDNFAFDEVLEYGNLDTRTRMIVLLASLIAQPALAQYKIMLDAALNAGVTPVEIKEIVYQSTQYVGMARTLDFLNATNDLFKSRGVKLPGEGQTTVTPETAFDKGRALLNSVFGEMIEENYQKAPENQKHIQHYLFGNCFGKYYTRSGLDIKMRELVTFAFLASMGGCEPQLKAHIKGNLRVGNDKETLLSVLTQLLPYLGYPRMFNALACVNEVIPENT</sequence>
<evidence type="ECO:0000259" key="1">
    <source>
        <dbReference type="Pfam" id="PF02627"/>
    </source>
</evidence>
<dbReference type="InterPro" id="IPR003779">
    <property type="entry name" value="CMD-like"/>
</dbReference>
<dbReference type="STRING" id="1121393.SAMN02745216_01977"/>
<name>A0A1M6KRM3_9BACT</name>
<dbReference type="RefSeq" id="WP_211482794.1">
    <property type="nucleotide sequence ID" value="NZ_FQZU01000009.1"/>
</dbReference>
<dbReference type="GO" id="GO:0051920">
    <property type="term" value="F:peroxiredoxin activity"/>
    <property type="evidence" value="ECO:0007669"/>
    <property type="project" value="InterPro"/>
</dbReference>
<accession>A0A1M6KRM3</accession>
<dbReference type="InterPro" id="IPR029032">
    <property type="entry name" value="AhpD-like"/>
</dbReference>
<dbReference type="PANTHER" id="PTHR33570:SF2">
    <property type="entry name" value="CARBOXYMUCONOLACTONE DECARBOXYLASE-LIKE DOMAIN-CONTAINING PROTEIN"/>
    <property type="match status" value="1"/>
</dbReference>
<dbReference type="PANTHER" id="PTHR33570">
    <property type="entry name" value="4-CARBOXYMUCONOLACTONE DECARBOXYLASE FAMILY PROTEIN"/>
    <property type="match status" value="1"/>
</dbReference>
<feature type="domain" description="Carboxymuconolactone decarboxylase-like" evidence="1">
    <location>
        <begin position="27"/>
        <end position="110"/>
    </location>
</feature>
<proteinExistence type="predicted"/>